<feature type="compositionally biased region" description="Low complexity" evidence="5">
    <location>
        <begin position="848"/>
        <end position="867"/>
    </location>
</feature>
<dbReference type="OrthoDB" id="5348404at2759"/>
<feature type="transmembrane region" description="Helical" evidence="6">
    <location>
        <begin position="214"/>
        <end position="235"/>
    </location>
</feature>
<dbReference type="Pfam" id="PF03619">
    <property type="entry name" value="Solute_trans_a"/>
    <property type="match status" value="1"/>
</dbReference>
<name>A0A4Q9MTP1_9APHY</name>
<protein>
    <submittedName>
        <fullName evidence="7">Organic solute transporter Ostalpha-domain-containing protein</fullName>
    </submittedName>
</protein>
<evidence type="ECO:0000256" key="5">
    <source>
        <dbReference type="SAM" id="MobiDB-lite"/>
    </source>
</evidence>
<organism evidence="7">
    <name type="scientific">Dichomitus squalens</name>
    <dbReference type="NCBI Taxonomy" id="114155"/>
    <lineage>
        <taxon>Eukaryota</taxon>
        <taxon>Fungi</taxon>
        <taxon>Dikarya</taxon>
        <taxon>Basidiomycota</taxon>
        <taxon>Agaricomycotina</taxon>
        <taxon>Agaricomycetes</taxon>
        <taxon>Polyporales</taxon>
        <taxon>Polyporaceae</taxon>
        <taxon>Dichomitus</taxon>
    </lineage>
</organism>
<evidence type="ECO:0000256" key="4">
    <source>
        <dbReference type="ARBA" id="ARBA00023136"/>
    </source>
</evidence>
<sequence>MAEIVNGRCHAERAPLQEPSLVQNGKIVLQPHHIGWIVSSVLTLVAMGVSFWLIGKHVRNYTNKYEQRYIVRILFMVPLYAVVSTASYFWWNHSTPLLLIRDCYESTVLTAFFYLLLLYISPDVNVQKEVFRKNGLSRQNDKERGRRGEPVQKWVMPLGFVHWKPEDGLYFLQLMKWGVLQYCVVRPGTTLAAVILDYVGLYCEDSWSLGWGHIWITIVVSLSVTIAMYCLLQLYMVVKVELAPQKPLLKLFAIKAVVFLTFWQATALSVLTLFGLVKDTPYMTADNINIGLGALLETFEMAVFACLHIKAFSYKPYVTGDTTPRFRSLVHAMSFKETGREIWAGWIYMVRRSRGHEVDTQARREAVLEDVFGRSRIAIYREANGSASGPGKLNSAPEKDLSVTVQVEKEVRVGDERQWLGVGDDYVYGLGYQAKRQRERSEGLESQIEKELARRGYTLQGSSGGAYSPIIDAEAAPTQGHQRGQASWWRRVYDRLSQTGAEMDSDRTLASPSSHPRPGRRLSWRRQSREMSNKVGAAPLMADVQEDDYNDPPPPSAIRTYRESRNKKQPPKRKAPPVMNPPLLSASFADIPSPPGSPEAHDGARRVAPQAPFPNRPGPVQQGSLAPLMLSPSIQSLQADSFLERAFSGSVEQGSSAEAPSAGPPSSQSHQTRVALGPVPVVSARVKALPQTPVVIHPKTAGPSSPLAPAQFPSPALPTHSPLRPPTFYRENTPDMPMHSASPRSPPPVASPERNVPAMWTDDEARGRRRTSHRRDSAQYFPDPQASSPILSSPPPFSSLQQSPTTLPRLHRTSAAYSRGTRRKSGPPPQTTYTPMNRFTPSRDRIILPAPLAPASPGAAITAASPPRQTPSSPLHAPPGLTSLPPSSTGRRPAAPNSPPFSDIAR</sequence>
<feature type="transmembrane region" description="Helical" evidence="6">
    <location>
        <begin position="69"/>
        <end position="91"/>
    </location>
</feature>
<evidence type="ECO:0000256" key="6">
    <source>
        <dbReference type="SAM" id="Phobius"/>
    </source>
</evidence>
<feature type="region of interest" description="Disordered" evidence="5">
    <location>
        <begin position="648"/>
        <end position="678"/>
    </location>
</feature>
<keyword evidence="4 6" id="KW-0472">Membrane</keyword>
<dbReference type="EMBL" id="ML143405">
    <property type="protein sequence ID" value="TBU30548.1"/>
    <property type="molecule type" value="Genomic_DNA"/>
</dbReference>
<comment type="subcellular location">
    <subcellularLocation>
        <location evidence="1">Membrane</location>
        <topology evidence="1">Multi-pass membrane protein</topology>
    </subcellularLocation>
</comment>
<dbReference type="SMART" id="SM01417">
    <property type="entry name" value="Solute_trans_a"/>
    <property type="match status" value="1"/>
</dbReference>
<feature type="compositionally biased region" description="Basic residues" evidence="5">
    <location>
        <begin position="517"/>
        <end position="526"/>
    </location>
</feature>
<evidence type="ECO:0000256" key="2">
    <source>
        <dbReference type="ARBA" id="ARBA00022692"/>
    </source>
</evidence>
<reference evidence="7" key="1">
    <citation type="submission" date="2019-01" db="EMBL/GenBank/DDBJ databases">
        <title>Draft genome sequences of three monokaryotic isolates of the white-rot basidiomycete fungus Dichomitus squalens.</title>
        <authorList>
            <consortium name="DOE Joint Genome Institute"/>
            <person name="Lopez S.C."/>
            <person name="Andreopoulos B."/>
            <person name="Pangilinan J."/>
            <person name="Lipzen A."/>
            <person name="Riley R."/>
            <person name="Ahrendt S."/>
            <person name="Ng V."/>
            <person name="Barry K."/>
            <person name="Daum C."/>
            <person name="Grigoriev I.V."/>
            <person name="Hilden K.S."/>
            <person name="Makela M.R."/>
            <person name="de Vries R.P."/>
        </authorList>
    </citation>
    <scope>NUCLEOTIDE SEQUENCE [LARGE SCALE GENOMIC DNA]</scope>
    <source>
        <strain evidence="7">OM18370.1</strain>
    </source>
</reference>
<evidence type="ECO:0000313" key="7">
    <source>
        <dbReference type="EMBL" id="TBU30548.1"/>
    </source>
</evidence>
<accession>A0A4Q9MTP1</accession>
<feature type="region of interest" description="Disordered" evidence="5">
    <location>
        <begin position="500"/>
        <end position="627"/>
    </location>
</feature>
<dbReference type="AlphaFoldDB" id="A0A4Q9MTP1"/>
<feature type="region of interest" description="Disordered" evidence="5">
    <location>
        <begin position="694"/>
        <end position="906"/>
    </location>
</feature>
<dbReference type="PANTHER" id="PTHR23423">
    <property type="entry name" value="ORGANIC SOLUTE TRANSPORTER-RELATED"/>
    <property type="match status" value="1"/>
</dbReference>
<keyword evidence="2 6" id="KW-0812">Transmembrane</keyword>
<dbReference type="InterPro" id="IPR005178">
    <property type="entry name" value="Ostalpha/TMEM184C"/>
</dbReference>
<feature type="compositionally biased region" description="Low complexity" evidence="5">
    <location>
        <begin position="652"/>
        <end position="669"/>
    </location>
</feature>
<dbReference type="GO" id="GO:0016020">
    <property type="term" value="C:membrane"/>
    <property type="evidence" value="ECO:0007669"/>
    <property type="project" value="UniProtKB-SubCell"/>
</dbReference>
<gene>
    <name evidence="7" type="ORF">BD311DRAFT_864049</name>
</gene>
<feature type="transmembrane region" description="Helical" evidence="6">
    <location>
        <begin position="256"/>
        <end position="276"/>
    </location>
</feature>
<evidence type="ECO:0000256" key="3">
    <source>
        <dbReference type="ARBA" id="ARBA00022989"/>
    </source>
</evidence>
<evidence type="ECO:0000256" key="1">
    <source>
        <dbReference type="ARBA" id="ARBA00004141"/>
    </source>
</evidence>
<feature type="compositionally biased region" description="Low complexity" evidence="5">
    <location>
        <begin position="878"/>
        <end position="890"/>
    </location>
</feature>
<feature type="transmembrane region" description="Helical" evidence="6">
    <location>
        <begin position="103"/>
        <end position="121"/>
    </location>
</feature>
<proteinExistence type="predicted"/>
<feature type="compositionally biased region" description="Polar residues" evidence="5">
    <location>
        <begin position="831"/>
        <end position="840"/>
    </location>
</feature>
<feature type="transmembrane region" description="Helical" evidence="6">
    <location>
        <begin position="34"/>
        <end position="54"/>
    </location>
</feature>
<dbReference type="Proteomes" id="UP000292957">
    <property type="component" value="Unassembled WGS sequence"/>
</dbReference>
<keyword evidence="3 6" id="KW-1133">Transmembrane helix</keyword>